<reference evidence="3 4" key="1">
    <citation type="submission" date="2016-10" db="EMBL/GenBank/DDBJ databases">
        <authorList>
            <person name="de Groot N.N."/>
        </authorList>
    </citation>
    <scope>NUCLEOTIDE SEQUENCE [LARGE SCALE GENOMIC DNA]</scope>
    <source>
        <strain evidence="3 4">CGMCC 1.10238</strain>
    </source>
</reference>
<proteinExistence type="predicted"/>
<name>A0A1H8TG38_9BACL</name>
<dbReference type="InterPro" id="IPR031629">
    <property type="entry name" value="DpaA_N"/>
</dbReference>
<evidence type="ECO:0000313" key="2">
    <source>
        <dbReference type="EMBL" id="QWU16169.1"/>
    </source>
</evidence>
<dbReference type="Proteomes" id="UP000198809">
    <property type="component" value="Unassembled WGS sequence"/>
</dbReference>
<dbReference type="EMBL" id="FODH01000014">
    <property type="protein sequence ID" value="SEO89458.1"/>
    <property type="molecule type" value="Genomic_DNA"/>
</dbReference>
<evidence type="ECO:0000313" key="3">
    <source>
        <dbReference type="EMBL" id="SEO89458.1"/>
    </source>
</evidence>
<dbReference type="EMBL" id="CP076607">
    <property type="protein sequence ID" value="QWU16169.1"/>
    <property type="molecule type" value="Genomic_DNA"/>
</dbReference>
<evidence type="ECO:0000259" key="1">
    <source>
        <dbReference type="Pfam" id="PF16924"/>
    </source>
</evidence>
<dbReference type="STRING" id="1333845.SAMN04487895_1142"/>
<evidence type="ECO:0000313" key="4">
    <source>
        <dbReference type="Proteomes" id="UP000198809"/>
    </source>
</evidence>
<evidence type="ECO:0000313" key="5">
    <source>
        <dbReference type="Proteomes" id="UP000683429"/>
    </source>
</evidence>
<dbReference type="Pfam" id="PF16924">
    <property type="entry name" value="DpaA_N"/>
    <property type="match status" value="1"/>
</dbReference>
<accession>A0A1H8TG38</accession>
<feature type="domain" description="Dipicolinate synthase subunit A N-terminal" evidence="1">
    <location>
        <begin position="6"/>
        <end position="37"/>
    </location>
</feature>
<organism evidence="3 4">
    <name type="scientific">Paenibacillus sophorae</name>
    <dbReference type="NCBI Taxonomy" id="1333845"/>
    <lineage>
        <taxon>Bacteria</taxon>
        <taxon>Bacillati</taxon>
        <taxon>Bacillota</taxon>
        <taxon>Bacilli</taxon>
        <taxon>Bacillales</taxon>
        <taxon>Paenibacillaceae</taxon>
        <taxon>Paenibacillus</taxon>
    </lineage>
</organism>
<protein>
    <submittedName>
        <fullName evidence="3">Dipicolinate synthase subunit A N-terminal domain-containing protein</fullName>
    </submittedName>
</protein>
<keyword evidence="5" id="KW-1185">Reference proteome</keyword>
<sequence>MLTGTQILIVGGDSRQLEVIKKLSELNATVKIIGFENLGSI</sequence>
<dbReference type="AlphaFoldDB" id="A0A1H8TG38"/>
<reference evidence="2 5" key="2">
    <citation type="submission" date="2021-06" db="EMBL/GenBank/DDBJ databases">
        <title>Whole genome sequence of Paenibacillus sophorae DSM23020 for comparative genomics.</title>
        <authorList>
            <person name="Kim M.-J."/>
            <person name="Lee G."/>
            <person name="Shin J.-H."/>
        </authorList>
    </citation>
    <scope>NUCLEOTIDE SEQUENCE [LARGE SCALE GENOMIC DNA]</scope>
    <source>
        <strain evidence="2 5">DSM 23020</strain>
    </source>
</reference>
<dbReference type="Gene3D" id="3.40.50.720">
    <property type="entry name" value="NAD(P)-binding Rossmann-like Domain"/>
    <property type="match status" value="1"/>
</dbReference>
<gene>
    <name evidence="2" type="ORF">KP014_02520</name>
    <name evidence="3" type="ORF">SAMN04487895_1142</name>
</gene>
<dbReference type="Proteomes" id="UP000683429">
    <property type="component" value="Chromosome"/>
</dbReference>